<proteinExistence type="predicted"/>
<comment type="caution">
    <text evidence="1">The sequence shown here is derived from an EMBL/GenBank/DDBJ whole genome shotgun (WGS) entry which is preliminary data.</text>
</comment>
<protein>
    <submittedName>
        <fullName evidence="1">Uncharacterized protein</fullName>
    </submittedName>
</protein>
<name>A0ACC2WMQ7_9TREE</name>
<reference evidence="1" key="1">
    <citation type="submission" date="2023-04" db="EMBL/GenBank/DDBJ databases">
        <title>Draft Genome sequencing of Naganishia species isolated from polar environments using Oxford Nanopore Technology.</title>
        <authorList>
            <person name="Leo P."/>
            <person name="Venkateswaran K."/>
        </authorList>
    </citation>
    <scope>NUCLEOTIDE SEQUENCE</scope>
    <source>
        <strain evidence="1">MNA-CCFEE 5261</strain>
    </source>
</reference>
<gene>
    <name evidence="1" type="ORF">QFC19_000782</name>
</gene>
<evidence type="ECO:0000313" key="1">
    <source>
        <dbReference type="EMBL" id="KAJ9112362.1"/>
    </source>
</evidence>
<dbReference type="EMBL" id="JASBWR010000005">
    <property type="protein sequence ID" value="KAJ9112362.1"/>
    <property type="molecule type" value="Genomic_DNA"/>
</dbReference>
<organism evidence="1 2">
    <name type="scientific">Naganishia cerealis</name>
    <dbReference type="NCBI Taxonomy" id="610337"/>
    <lineage>
        <taxon>Eukaryota</taxon>
        <taxon>Fungi</taxon>
        <taxon>Dikarya</taxon>
        <taxon>Basidiomycota</taxon>
        <taxon>Agaricomycotina</taxon>
        <taxon>Tremellomycetes</taxon>
        <taxon>Filobasidiales</taxon>
        <taxon>Filobasidiaceae</taxon>
        <taxon>Naganishia</taxon>
    </lineage>
</organism>
<accession>A0ACC2WMQ7</accession>
<keyword evidence="2" id="KW-1185">Reference proteome</keyword>
<evidence type="ECO:0000313" key="2">
    <source>
        <dbReference type="Proteomes" id="UP001241377"/>
    </source>
</evidence>
<sequence>MPTVLVTVGSTLFDDLTLAFAPEGEVIKALKDAKFDKLLLQYGKGSLPLTELSTGGDLQTEAFRFSDEIDELIRKSDLVVSHAGSGSILTALRAGKKLIVVPNTSLMDNHQAELALALEQDNYLYVSTPE</sequence>
<dbReference type="Proteomes" id="UP001241377">
    <property type="component" value="Unassembled WGS sequence"/>
</dbReference>